<name>A0A2H1WCB1_SPOFR</name>
<dbReference type="EMBL" id="ODYU01007397">
    <property type="protein sequence ID" value="SOQ50124.1"/>
    <property type="molecule type" value="Genomic_DNA"/>
</dbReference>
<sequence>MAENWREKQLSNVILNSILEQDGVGSLVILAEKKKENEKPFIIDEMATCFVELYIREGDVFPLRHFSSIRCSPFLELEKCNLLDKDTGENHPKTYLALGKVGGSVKLLLTKNHRVPTRAFQTGAPRHDNSRVVCRGILPLAWLETSRVPRQQLHGIGNHAINAIGAALI</sequence>
<proteinExistence type="predicted"/>
<accession>A0A2H1WCB1</accession>
<evidence type="ECO:0000313" key="1">
    <source>
        <dbReference type="EMBL" id="SOQ50124.1"/>
    </source>
</evidence>
<protein>
    <submittedName>
        <fullName evidence="1">SFRICE_007075</fullName>
    </submittedName>
</protein>
<organism evidence="1">
    <name type="scientific">Spodoptera frugiperda</name>
    <name type="common">Fall armyworm</name>
    <dbReference type="NCBI Taxonomy" id="7108"/>
    <lineage>
        <taxon>Eukaryota</taxon>
        <taxon>Metazoa</taxon>
        <taxon>Ecdysozoa</taxon>
        <taxon>Arthropoda</taxon>
        <taxon>Hexapoda</taxon>
        <taxon>Insecta</taxon>
        <taxon>Pterygota</taxon>
        <taxon>Neoptera</taxon>
        <taxon>Endopterygota</taxon>
        <taxon>Lepidoptera</taxon>
        <taxon>Glossata</taxon>
        <taxon>Ditrysia</taxon>
        <taxon>Noctuoidea</taxon>
        <taxon>Noctuidae</taxon>
        <taxon>Amphipyrinae</taxon>
        <taxon>Spodoptera</taxon>
    </lineage>
</organism>
<dbReference type="AlphaFoldDB" id="A0A2H1WCB1"/>
<gene>
    <name evidence="1" type="ORF">SFRICE_007075</name>
</gene>
<reference evidence="1" key="1">
    <citation type="submission" date="2016-07" db="EMBL/GenBank/DDBJ databases">
        <authorList>
            <person name="Bretaudeau A."/>
        </authorList>
    </citation>
    <scope>NUCLEOTIDE SEQUENCE</scope>
    <source>
        <strain evidence="1">Rice</strain>
        <tissue evidence="1">Whole body</tissue>
    </source>
</reference>